<keyword evidence="5" id="KW-1185">Reference proteome</keyword>
<gene>
    <name evidence="4" type="ORF">MAR_023239</name>
</gene>
<proteinExistence type="predicted"/>
<reference evidence="4" key="1">
    <citation type="submission" date="2022-11" db="EMBL/GenBank/DDBJ databases">
        <title>Centuries of genome instability and evolution in soft-shell clam transmissible cancer (bioRxiv).</title>
        <authorList>
            <person name="Hart S.F.M."/>
            <person name="Yonemitsu M.A."/>
            <person name="Giersch R.M."/>
            <person name="Beal B.F."/>
            <person name="Arriagada G."/>
            <person name="Davis B.W."/>
            <person name="Ostrander E.A."/>
            <person name="Goff S.P."/>
            <person name="Metzger M.J."/>
        </authorList>
    </citation>
    <scope>NUCLEOTIDE SEQUENCE</scope>
    <source>
        <strain evidence="4">MELC-2E11</strain>
        <tissue evidence="4">Siphon/mantle</tissue>
    </source>
</reference>
<evidence type="ECO:0000313" key="4">
    <source>
        <dbReference type="EMBL" id="WAQ98866.1"/>
    </source>
</evidence>
<organism evidence="4 5">
    <name type="scientific">Mya arenaria</name>
    <name type="common">Soft-shell clam</name>
    <dbReference type="NCBI Taxonomy" id="6604"/>
    <lineage>
        <taxon>Eukaryota</taxon>
        <taxon>Metazoa</taxon>
        <taxon>Spiralia</taxon>
        <taxon>Lophotrochozoa</taxon>
        <taxon>Mollusca</taxon>
        <taxon>Bivalvia</taxon>
        <taxon>Autobranchia</taxon>
        <taxon>Heteroconchia</taxon>
        <taxon>Euheterodonta</taxon>
        <taxon>Imparidentia</taxon>
        <taxon>Neoheterodontei</taxon>
        <taxon>Myida</taxon>
        <taxon>Myoidea</taxon>
        <taxon>Myidae</taxon>
        <taxon>Mya</taxon>
    </lineage>
</organism>
<protein>
    <submittedName>
        <fullName evidence="4">RS3A-like protein</fullName>
    </submittedName>
</protein>
<feature type="non-terminal residue" evidence="4">
    <location>
        <position position="340"/>
    </location>
</feature>
<dbReference type="InterPro" id="IPR001593">
    <property type="entry name" value="Ribosomal_eS1"/>
</dbReference>
<dbReference type="Pfam" id="PF01015">
    <property type="entry name" value="Ribosomal_S3Ae"/>
    <property type="match status" value="1"/>
</dbReference>
<keyword evidence="2" id="KW-0689">Ribosomal protein</keyword>
<keyword evidence="3" id="KW-0687">Ribonucleoprotein</keyword>
<evidence type="ECO:0000313" key="5">
    <source>
        <dbReference type="Proteomes" id="UP001164746"/>
    </source>
</evidence>
<name>A0ABY7DME2_MYAAR</name>
<dbReference type="PANTHER" id="PTHR11830">
    <property type="entry name" value="40S RIBOSOMAL PROTEIN S3A"/>
    <property type="match status" value="1"/>
</dbReference>
<evidence type="ECO:0000256" key="2">
    <source>
        <dbReference type="ARBA" id="ARBA00022980"/>
    </source>
</evidence>
<evidence type="ECO:0000256" key="1">
    <source>
        <dbReference type="ARBA" id="ARBA00022490"/>
    </source>
</evidence>
<sequence>MLYFRSKRSARRWWTSSPGSIGKDIEKACQGIYPLHDVYIRKVKVLKKPKFDLGKLMEMHGEGGSKTIVTETGEKIERTDNFEPPVLDSMATSVSSTRAVEVSAFQPITFAAEVLQQFDPLGQTDQLSATNLASDFSDRCAVQDVFKDVCFAQASSQSNILQMEDLLLSPSEGVSFAAFEAAKPSVSVTPSLHSVDVVVPGAREVVYIPRPNVFTANMDVIQACWKSEDQVKKYELIVSTQRSALQHNQSQKEARTKALKMAGDLQSQILSDMQTAISRLMRTNRQVVSAEQVADFARQIYGMTSRSYCFDKVLPDPCHKEWVTIPSYNISKVNRKDMLR</sequence>
<evidence type="ECO:0000256" key="3">
    <source>
        <dbReference type="ARBA" id="ARBA00023274"/>
    </source>
</evidence>
<dbReference type="Proteomes" id="UP001164746">
    <property type="component" value="Chromosome 3"/>
</dbReference>
<keyword evidence="1" id="KW-0963">Cytoplasm</keyword>
<accession>A0ABY7DME2</accession>
<dbReference type="EMBL" id="CP111014">
    <property type="protein sequence ID" value="WAQ98866.1"/>
    <property type="molecule type" value="Genomic_DNA"/>
</dbReference>